<dbReference type="KEGG" id="dfi:AXF13_08310"/>
<gene>
    <name evidence="1" type="ORF">AXF13_08310</name>
</gene>
<protein>
    <submittedName>
        <fullName evidence="1">Uncharacterized protein</fullName>
    </submittedName>
</protein>
<reference evidence="2" key="1">
    <citation type="submission" date="2016-02" db="EMBL/GenBank/DDBJ databases">
        <authorList>
            <person name="Holder M.E."/>
            <person name="Ajami N.J."/>
            <person name="Petrosino J.F."/>
        </authorList>
    </citation>
    <scope>NUCLEOTIDE SEQUENCE [LARGE SCALE GENOMIC DNA]</scope>
    <source>
        <strain evidence="2">CCUG 45958</strain>
    </source>
</reference>
<evidence type="ECO:0000313" key="2">
    <source>
        <dbReference type="Proteomes" id="UP000069241"/>
    </source>
</evidence>
<dbReference type="STRING" id="44742.AXF13_08310"/>
<sequence>MQKAEPGFRGDSLDTDAKQVLEAVNAAEVAAYEEGWIISLADVSKAAQQGRLGLSDEDDISLEKIKTKELFNNIGARS</sequence>
<name>A0A120KM31_9BACT</name>
<accession>A0A120KM31</accession>
<proteinExistence type="predicted"/>
<dbReference type="EMBL" id="CP014229">
    <property type="protein sequence ID" value="AMD90125.1"/>
    <property type="molecule type" value="Genomic_DNA"/>
</dbReference>
<dbReference type="AlphaFoldDB" id="A0A120KM31"/>
<keyword evidence="2" id="KW-1185">Reference proteome</keyword>
<organism evidence="1 2">
    <name type="scientific">Desulfovibrio fairfieldensis</name>
    <dbReference type="NCBI Taxonomy" id="44742"/>
    <lineage>
        <taxon>Bacteria</taxon>
        <taxon>Pseudomonadati</taxon>
        <taxon>Thermodesulfobacteriota</taxon>
        <taxon>Desulfovibrionia</taxon>
        <taxon>Desulfovibrionales</taxon>
        <taxon>Desulfovibrionaceae</taxon>
        <taxon>Desulfovibrio</taxon>
    </lineage>
</organism>
<dbReference type="Proteomes" id="UP000069241">
    <property type="component" value="Chromosome"/>
</dbReference>
<evidence type="ECO:0000313" key="1">
    <source>
        <dbReference type="EMBL" id="AMD90125.1"/>
    </source>
</evidence>